<organism evidence="1 2">
    <name type="scientific">Solanum pennellii</name>
    <name type="common">Tomato</name>
    <name type="synonym">Lycopersicon pennellii</name>
    <dbReference type="NCBI Taxonomy" id="28526"/>
    <lineage>
        <taxon>Eukaryota</taxon>
        <taxon>Viridiplantae</taxon>
        <taxon>Streptophyta</taxon>
        <taxon>Embryophyta</taxon>
        <taxon>Tracheophyta</taxon>
        <taxon>Spermatophyta</taxon>
        <taxon>Magnoliopsida</taxon>
        <taxon>eudicotyledons</taxon>
        <taxon>Gunneridae</taxon>
        <taxon>Pentapetalae</taxon>
        <taxon>asterids</taxon>
        <taxon>lamiids</taxon>
        <taxon>Solanales</taxon>
        <taxon>Solanaceae</taxon>
        <taxon>Solanoideae</taxon>
        <taxon>Solaneae</taxon>
        <taxon>Solanum</taxon>
        <taxon>Solanum subgen. Lycopersicon</taxon>
    </lineage>
</organism>
<reference evidence="1" key="1">
    <citation type="journal article" date="2014" name="Nat. Genet.">
        <title>The genome of the stress-tolerant wild tomato species Solanum pennellii.</title>
        <authorList>
            <person name="Bolger A."/>
            <person name="Scossa F."/>
            <person name="Bolger M.E."/>
            <person name="Lanz C."/>
            <person name="Maumus F."/>
            <person name="Tohge T."/>
            <person name="Quesneville H."/>
            <person name="Alseekh S."/>
            <person name="Sorensen I."/>
            <person name="Lichtenstein G."/>
            <person name="Fich E.A."/>
            <person name="Conte M."/>
            <person name="Keller H."/>
            <person name="Schneeberger K."/>
            <person name="Schwacke R."/>
            <person name="Ofner I."/>
            <person name="Vrebalov J."/>
            <person name="Xu Y."/>
            <person name="Osorio S."/>
            <person name="Aflitos S.A."/>
            <person name="Schijlen E."/>
            <person name="Jimenez-Gomez J.M."/>
            <person name="Ryngajllo M."/>
            <person name="Kimura S."/>
            <person name="Kumar R."/>
            <person name="Koenig D."/>
            <person name="Headland L.R."/>
            <person name="Maloof J.N."/>
            <person name="Sinha N."/>
            <person name="van Ham R.C."/>
            <person name="Lankhorst R.K."/>
            <person name="Mao L."/>
            <person name="Vogel A."/>
            <person name="Arsova B."/>
            <person name="Panstruga R."/>
            <person name="Fei Z."/>
            <person name="Rose J.K."/>
            <person name="Zamir D."/>
            <person name="Carrari F."/>
            <person name="Giovannoni J.J."/>
            <person name="Weigel D."/>
            <person name="Usadel B."/>
            <person name="Fernie A.R."/>
        </authorList>
    </citation>
    <scope>NUCLEOTIDE SEQUENCE [LARGE SCALE GENOMIC DNA]</scope>
    <source>
        <strain evidence="1">cv. LA0716</strain>
    </source>
</reference>
<dbReference type="Proteomes" id="UP000694930">
    <property type="component" value="Chromosome 6"/>
</dbReference>
<protein>
    <submittedName>
        <fullName evidence="2">Uncharacterized protein LOC114077610</fullName>
    </submittedName>
</protein>
<evidence type="ECO:0000313" key="1">
    <source>
        <dbReference type="Proteomes" id="UP000694930"/>
    </source>
</evidence>
<name>A0ABM1VDA1_SOLPN</name>
<dbReference type="GeneID" id="114077610"/>
<accession>A0ABM1VDA1</accession>
<sequence>MVQSHQKSYMDIKRRSLEFEVDGWVHQEVSRMKDVLRFELAVVYPVFHISMLKKCMGDPSLTVQIKNVGIEDSLSYEEIPLEILDQQVCKLRINEVASAKIIIPPRRAARGHPSRKNVEEQWVPNAAEVQTQGKLPMVISVRI</sequence>
<dbReference type="PANTHER" id="PTHR46148:SF56">
    <property type="entry name" value="RETROTRANSPOSON PROTEIN"/>
    <property type="match status" value="1"/>
</dbReference>
<evidence type="ECO:0000313" key="2">
    <source>
        <dbReference type="RefSeq" id="XP_027773719.1"/>
    </source>
</evidence>
<gene>
    <name evidence="2" type="primary">LOC114077610</name>
</gene>
<proteinExistence type="predicted"/>
<dbReference type="RefSeq" id="XP_027773719.1">
    <property type="nucleotide sequence ID" value="XM_027917918.1"/>
</dbReference>
<dbReference type="PANTHER" id="PTHR46148">
    <property type="entry name" value="CHROMO DOMAIN-CONTAINING PROTEIN"/>
    <property type="match status" value="1"/>
</dbReference>
<reference evidence="2" key="2">
    <citation type="submission" date="2025-08" db="UniProtKB">
        <authorList>
            <consortium name="RefSeq"/>
        </authorList>
    </citation>
    <scope>IDENTIFICATION</scope>
</reference>
<keyword evidence="1" id="KW-1185">Reference proteome</keyword>